<dbReference type="RefSeq" id="WP_344893930.1">
    <property type="nucleotide sequence ID" value="NZ_BAAAWD010000007.1"/>
</dbReference>
<dbReference type="Proteomes" id="UP001499930">
    <property type="component" value="Unassembled WGS sequence"/>
</dbReference>
<protein>
    <submittedName>
        <fullName evidence="1">Uncharacterized protein</fullName>
    </submittedName>
</protein>
<reference evidence="2" key="1">
    <citation type="journal article" date="2019" name="Int. J. Syst. Evol. Microbiol.">
        <title>The Global Catalogue of Microorganisms (GCM) 10K type strain sequencing project: providing services to taxonomists for standard genome sequencing and annotation.</title>
        <authorList>
            <consortium name="The Broad Institute Genomics Platform"/>
            <consortium name="The Broad Institute Genome Sequencing Center for Infectious Disease"/>
            <person name="Wu L."/>
            <person name="Ma J."/>
        </authorList>
    </citation>
    <scope>NUCLEOTIDE SEQUENCE [LARGE SCALE GENOMIC DNA]</scope>
    <source>
        <strain evidence="2">JCM 3106</strain>
    </source>
</reference>
<evidence type="ECO:0000313" key="2">
    <source>
        <dbReference type="Proteomes" id="UP001499930"/>
    </source>
</evidence>
<accession>A0ABP6KDW5</accession>
<organism evidence="1 2">
    <name type="scientific">Streptosporangium longisporum</name>
    <dbReference type="NCBI Taxonomy" id="46187"/>
    <lineage>
        <taxon>Bacteria</taxon>
        <taxon>Bacillati</taxon>
        <taxon>Actinomycetota</taxon>
        <taxon>Actinomycetes</taxon>
        <taxon>Streptosporangiales</taxon>
        <taxon>Streptosporangiaceae</taxon>
        <taxon>Streptosporangium</taxon>
    </lineage>
</organism>
<comment type="caution">
    <text evidence="1">The sequence shown here is derived from an EMBL/GenBank/DDBJ whole genome shotgun (WGS) entry which is preliminary data.</text>
</comment>
<dbReference type="EMBL" id="BAAAWD010000007">
    <property type="protein sequence ID" value="GAA3004700.1"/>
    <property type="molecule type" value="Genomic_DNA"/>
</dbReference>
<sequence>MRAGRAAAHWREDPLIDHRAHGPVIGEQDIIASAEAGEDVFPVGCMCGRMPVTLILDPFKVYDVYAEHMRAEQAASWTGPERRS</sequence>
<proteinExistence type="predicted"/>
<gene>
    <name evidence="1" type="ORF">GCM10017559_27930</name>
</gene>
<keyword evidence="2" id="KW-1185">Reference proteome</keyword>
<name>A0ABP6KDW5_9ACTN</name>
<evidence type="ECO:0000313" key="1">
    <source>
        <dbReference type="EMBL" id="GAA3004700.1"/>
    </source>
</evidence>